<dbReference type="Gene3D" id="3.90.550.10">
    <property type="entry name" value="Spore Coat Polysaccharide Biosynthesis Protein SpsA, Chain A"/>
    <property type="match status" value="1"/>
</dbReference>
<proteinExistence type="predicted"/>
<dbReference type="Proteomes" id="UP001595705">
    <property type="component" value="Unassembled WGS sequence"/>
</dbReference>
<dbReference type="EMBL" id="JBHRYA010000001">
    <property type="protein sequence ID" value="MFC3714803.1"/>
    <property type="molecule type" value="Genomic_DNA"/>
</dbReference>
<comment type="caution">
    <text evidence="2">The sequence shown here is derived from an EMBL/GenBank/DDBJ whole genome shotgun (WGS) entry which is preliminary data.</text>
</comment>
<gene>
    <name evidence="2" type="ORF">ACFONC_01350</name>
</gene>
<organism evidence="2 3">
    <name type="scientific">Luteimonas soli</name>
    <dbReference type="NCBI Taxonomy" id="1648966"/>
    <lineage>
        <taxon>Bacteria</taxon>
        <taxon>Pseudomonadati</taxon>
        <taxon>Pseudomonadota</taxon>
        <taxon>Gammaproteobacteria</taxon>
        <taxon>Lysobacterales</taxon>
        <taxon>Lysobacteraceae</taxon>
        <taxon>Luteimonas</taxon>
    </lineage>
</organism>
<name>A0ABV7XI86_9GAMM</name>
<protein>
    <submittedName>
        <fullName evidence="2">Glycosyltransferase</fullName>
        <ecNumber evidence="2">2.4.-.-</ecNumber>
    </submittedName>
</protein>
<evidence type="ECO:0000313" key="2">
    <source>
        <dbReference type="EMBL" id="MFC3714803.1"/>
    </source>
</evidence>
<dbReference type="SUPFAM" id="SSF53448">
    <property type="entry name" value="Nucleotide-diphospho-sugar transferases"/>
    <property type="match status" value="1"/>
</dbReference>
<accession>A0ABV7XI86</accession>
<reference evidence="3" key="1">
    <citation type="journal article" date="2019" name="Int. J. Syst. Evol. Microbiol.">
        <title>The Global Catalogue of Microorganisms (GCM) 10K type strain sequencing project: providing services to taxonomists for standard genome sequencing and annotation.</title>
        <authorList>
            <consortium name="The Broad Institute Genomics Platform"/>
            <consortium name="The Broad Institute Genome Sequencing Center for Infectious Disease"/>
            <person name="Wu L."/>
            <person name="Ma J."/>
        </authorList>
    </citation>
    <scope>NUCLEOTIDE SEQUENCE [LARGE SCALE GENOMIC DNA]</scope>
    <source>
        <strain evidence="3">KCTC 42441</strain>
    </source>
</reference>
<dbReference type="GO" id="GO:0016757">
    <property type="term" value="F:glycosyltransferase activity"/>
    <property type="evidence" value="ECO:0007669"/>
    <property type="project" value="UniProtKB-KW"/>
</dbReference>
<dbReference type="EC" id="2.4.-.-" evidence="2"/>
<dbReference type="Pfam" id="PF00535">
    <property type="entry name" value="Glycos_transf_2"/>
    <property type="match status" value="1"/>
</dbReference>
<keyword evidence="2" id="KW-0808">Transferase</keyword>
<dbReference type="PANTHER" id="PTHR43685:SF2">
    <property type="entry name" value="GLYCOSYLTRANSFERASE 2-LIKE DOMAIN-CONTAINING PROTEIN"/>
    <property type="match status" value="1"/>
</dbReference>
<feature type="domain" description="Glycosyltransferase 2-like" evidence="1">
    <location>
        <begin position="4"/>
        <end position="157"/>
    </location>
</feature>
<evidence type="ECO:0000259" key="1">
    <source>
        <dbReference type="Pfam" id="PF00535"/>
    </source>
</evidence>
<evidence type="ECO:0000313" key="3">
    <source>
        <dbReference type="Proteomes" id="UP001595705"/>
    </source>
</evidence>
<dbReference type="InterPro" id="IPR029044">
    <property type="entry name" value="Nucleotide-diphossugar_trans"/>
</dbReference>
<keyword evidence="3" id="KW-1185">Reference proteome</keyword>
<keyword evidence="2" id="KW-0328">Glycosyltransferase</keyword>
<dbReference type="InterPro" id="IPR001173">
    <property type="entry name" value="Glyco_trans_2-like"/>
</dbReference>
<dbReference type="PANTHER" id="PTHR43685">
    <property type="entry name" value="GLYCOSYLTRANSFERASE"/>
    <property type="match status" value="1"/>
</dbReference>
<sequence>MLTSIVIRTLDEARYLGELLEAIGQQETGPFQVEVVVIDSGSTDGTLEIAEKHGCTITHITREQFSFGRSLNMGCEVAQGAILVLISGHCVPTDRHWLRNLCLPIADGKVDYSYGKQVGGPESHFSECRIFGKYYPDQSSVPQDGFFCNNANSAISRQAWDRYRFDEAVTGLEDMELAQRLHRDGGRIGYVADACVYHYHSESWKQVRRRFEREALALQKIMPQIHVRRRDLLRYIVTSIWHDWRRAWSDKVFMAHAWEIVQYRICQYTGSFKGNHDHRVLSHAEKDKYFYPS</sequence>
<dbReference type="InterPro" id="IPR050834">
    <property type="entry name" value="Glycosyltransf_2"/>
</dbReference>
<dbReference type="RefSeq" id="WP_386741757.1">
    <property type="nucleotide sequence ID" value="NZ_JBHRYA010000001.1"/>
</dbReference>